<dbReference type="InterPro" id="IPR006073">
    <property type="entry name" value="GTP-bd"/>
</dbReference>
<proteinExistence type="predicted"/>
<comment type="caution">
    <text evidence="2">The sequence shown here is derived from an EMBL/GenBank/DDBJ whole genome shotgun (WGS) entry which is preliminary data.</text>
</comment>
<dbReference type="SUPFAM" id="SSF52540">
    <property type="entry name" value="P-loop containing nucleoside triphosphate hydrolases"/>
    <property type="match status" value="2"/>
</dbReference>
<dbReference type="RefSeq" id="XP_036627741.1">
    <property type="nucleotide sequence ID" value="XM_036780358.1"/>
</dbReference>
<reference evidence="2" key="1">
    <citation type="submission" date="2019-07" db="EMBL/GenBank/DDBJ databases">
        <authorList>
            <person name="Palmer J.M."/>
        </authorList>
    </citation>
    <scope>NUCLEOTIDE SEQUENCE</scope>
    <source>
        <strain evidence="2">PC9</strain>
    </source>
</reference>
<dbReference type="GO" id="GO:0019843">
    <property type="term" value="F:rRNA binding"/>
    <property type="evidence" value="ECO:0007669"/>
    <property type="project" value="TreeGrafter"/>
</dbReference>
<dbReference type="GO" id="GO:0000028">
    <property type="term" value="P:ribosomal small subunit assembly"/>
    <property type="evidence" value="ECO:0007669"/>
    <property type="project" value="TreeGrafter"/>
</dbReference>
<dbReference type="PANTHER" id="PTHR42698">
    <property type="entry name" value="GTPASE ERA"/>
    <property type="match status" value="1"/>
</dbReference>
<gene>
    <name evidence="2" type="primary">TOC34</name>
    <name evidence="2" type="ORF">PC9H_010865</name>
</gene>
<name>A0A8H6ZNL5_PLEOS</name>
<feature type="domain" description="G" evidence="1">
    <location>
        <begin position="221"/>
        <end position="280"/>
    </location>
</feature>
<feature type="domain" description="G" evidence="1">
    <location>
        <begin position="23"/>
        <end position="124"/>
    </location>
</feature>
<dbReference type="EMBL" id="JACETU010000008">
    <property type="protein sequence ID" value="KAF7422709.1"/>
    <property type="molecule type" value="Genomic_DNA"/>
</dbReference>
<dbReference type="InterPro" id="IPR027417">
    <property type="entry name" value="P-loop_NTPase"/>
</dbReference>
<evidence type="ECO:0000313" key="3">
    <source>
        <dbReference type="Proteomes" id="UP000623687"/>
    </source>
</evidence>
<dbReference type="PANTHER" id="PTHR42698:SF1">
    <property type="entry name" value="GTPASE ERA, MITOCHONDRIAL"/>
    <property type="match status" value="1"/>
</dbReference>
<evidence type="ECO:0000259" key="1">
    <source>
        <dbReference type="Pfam" id="PF01926"/>
    </source>
</evidence>
<dbReference type="CDD" id="cd00882">
    <property type="entry name" value="Ras_like_GTPase"/>
    <property type="match status" value="2"/>
</dbReference>
<dbReference type="Pfam" id="PF01926">
    <property type="entry name" value="MMR_HSR1"/>
    <property type="match status" value="2"/>
</dbReference>
<protein>
    <submittedName>
        <fullName evidence="2">Translocase of chloroplast</fullName>
    </submittedName>
</protein>
<dbReference type="Gene3D" id="3.40.50.300">
    <property type="entry name" value="P-loop containing nucleotide triphosphate hydrolases"/>
    <property type="match status" value="2"/>
</dbReference>
<keyword evidence="3" id="KW-1185">Reference proteome</keyword>
<accession>A0A8H6ZNL5</accession>
<dbReference type="InterPro" id="IPR005662">
    <property type="entry name" value="GTPase_Era-like"/>
</dbReference>
<dbReference type="AlphaFoldDB" id="A0A8H6ZNL5"/>
<sequence length="530" mass="59936">MYCAEYQGACAPADFPCVRVVASVMGPAGAGKSTFINTATNANKMPVEHSLGAHSQYISSIECTYPGDEEGRCIVFVDTPSLDYDSSTAANAEAQIHKWLARTYPRRTHVDGILFLYKISATRATETMSPLTYTRIFEALLGHDYMKKLMLVTTMWNPNEMEECLKRESKMKWGFHMERFDQTIESAWKVVDTMLGRHPKLCSVMSRSPDIGDVTEEHIIIAVMGQHGAGKSSFINTVTSSNFMNVSDGLHSGTKDLGIVKFRCDQSDLDFIFIDTPGCDSVEEVRQVLDKVSVWLKTCYKRNVKPTGVLWLHRIVDNWFNPEQIPIYFKRACAEKAIHNLAFVTTMWDEYSSAMHPTDQWEKDILSRHWKPLIDKGCKTYRYTGSEESAWDIMDAFCVRGGEKYDRELQREMVRLRKMLCQGEGNGGCVDSAKGTELFAKLWVFVNKERGTMRHIRALTRHGAKDGDLLALRYSQMVLRRQVHSTVEEAKLLGVSIGQHVGRISSSYSHPEGRATLILPGEEVKPTYIS</sequence>
<dbReference type="OrthoDB" id="8954335at2759"/>
<dbReference type="GO" id="GO:0043024">
    <property type="term" value="F:ribosomal small subunit binding"/>
    <property type="evidence" value="ECO:0007669"/>
    <property type="project" value="TreeGrafter"/>
</dbReference>
<dbReference type="Proteomes" id="UP000623687">
    <property type="component" value="Unassembled WGS sequence"/>
</dbReference>
<dbReference type="VEuPathDB" id="FungiDB:PC9H_010865"/>
<evidence type="ECO:0000313" key="2">
    <source>
        <dbReference type="EMBL" id="KAF7422709.1"/>
    </source>
</evidence>
<organism evidence="2 3">
    <name type="scientific">Pleurotus ostreatus</name>
    <name type="common">Oyster mushroom</name>
    <name type="synonym">White-rot fungus</name>
    <dbReference type="NCBI Taxonomy" id="5322"/>
    <lineage>
        <taxon>Eukaryota</taxon>
        <taxon>Fungi</taxon>
        <taxon>Dikarya</taxon>
        <taxon>Basidiomycota</taxon>
        <taxon>Agaricomycotina</taxon>
        <taxon>Agaricomycetes</taxon>
        <taxon>Agaricomycetidae</taxon>
        <taxon>Agaricales</taxon>
        <taxon>Pleurotineae</taxon>
        <taxon>Pleurotaceae</taxon>
        <taxon>Pleurotus</taxon>
    </lineage>
</organism>
<dbReference type="GeneID" id="59380683"/>
<dbReference type="GO" id="GO:0005525">
    <property type="term" value="F:GTP binding"/>
    <property type="evidence" value="ECO:0007669"/>
    <property type="project" value="InterPro"/>
</dbReference>